<accession>A0A1V9EHD9</accession>
<evidence type="ECO:0000313" key="3">
    <source>
        <dbReference type="Proteomes" id="UP000192610"/>
    </source>
</evidence>
<dbReference type="Pfam" id="PF01569">
    <property type="entry name" value="PAP2"/>
    <property type="match status" value="1"/>
</dbReference>
<gene>
    <name evidence="2" type="ORF">A4H97_32525</name>
</gene>
<dbReference type="AlphaFoldDB" id="A0A1V9EHD9"/>
<dbReference type="SMART" id="SM00014">
    <property type="entry name" value="acidPPc"/>
    <property type="match status" value="1"/>
</dbReference>
<reference evidence="3" key="1">
    <citation type="submission" date="2016-04" db="EMBL/GenBank/DDBJ databases">
        <authorList>
            <person name="Chen L."/>
            <person name="Zhuang W."/>
            <person name="Wang G."/>
        </authorList>
    </citation>
    <scope>NUCLEOTIDE SEQUENCE [LARGE SCALE GENOMIC DNA]</scope>
    <source>
        <strain evidence="3">17621</strain>
    </source>
</reference>
<sequence length="183" mass="20334">MQVLNEMMENRHEDPVELYQQISNTTNYISMLVPVTVLVTGITRNDKVTINKGLYMAESLAASSLVTLGLKYTFKRNRPFADHPFIVPASNGGSPSFPSGHTSEAFTTATSLTMAYPKWYVAVPAYAWAASVGYSRMYLGVHYPSDVLAGAIVGTGSAWLMYRVNRWLTRKYCKGSFKLKVQS</sequence>
<comment type="caution">
    <text evidence="2">The sequence shown here is derived from an EMBL/GenBank/DDBJ whole genome shotgun (WGS) entry which is preliminary data.</text>
</comment>
<dbReference type="InterPro" id="IPR036938">
    <property type="entry name" value="PAP2/HPO_sf"/>
</dbReference>
<organism evidence="2 3">
    <name type="scientific">Niastella yeongjuensis</name>
    <dbReference type="NCBI Taxonomy" id="354355"/>
    <lineage>
        <taxon>Bacteria</taxon>
        <taxon>Pseudomonadati</taxon>
        <taxon>Bacteroidota</taxon>
        <taxon>Chitinophagia</taxon>
        <taxon>Chitinophagales</taxon>
        <taxon>Chitinophagaceae</taxon>
        <taxon>Niastella</taxon>
    </lineage>
</organism>
<evidence type="ECO:0000313" key="2">
    <source>
        <dbReference type="EMBL" id="OQP45471.1"/>
    </source>
</evidence>
<dbReference type="EMBL" id="LVXG01000029">
    <property type="protein sequence ID" value="OQP45471.1"/>
    <property type="molecule type" value="Genomic_DNA"/>
</dbReference>
<dbReference type="CDD" id="cd03394">
    <property type="entry name" value="PAP2_like_5"/>
    <property type="match status" value="1"/>
</dbReference>
<dbReference type="PANTHER" id="PTHR14969:SF13">
    <property type="entry name" value="AT30094P"/>
    <property type="match status" value="1"/>
</dbReference>
<protein>
    <recommendedName>
        <fullName evidence="1">Phosphatidic acid phosphatase type 2/haloperoxidase domain-containing protein</fullName>
    </recommendedName>
</protein>
<dbReference type="Proteomes" id="UP000192610">
    <property type="component" value="Unassembled WGS sequence"/>
</dbReference>
<dbReference type="STRING" id="354355.SAMN05660816_06755"/>
<keyword evidence="3" id="KW-1185">Reference proteome</keyword>
<dbReference type="Gene3D" id="1.20.144.10">
    <property type="entry name" value="Phosphatidic acid phosphatase type 2/haloperoxidase"/>
    <property type="match status" value="1"/>
</dbReference>
<evidence type="ECO:0000259" key="1">
    <source>
        <dbReference type="SMART" id="SM00014"/>
    </source>
</evidence>
<proteinExistence type="predicted"/>
<dbReference type="PANTHER" id="PTHR14969">
    <property type="entry name" value="SPHINGOSINE-1-PHOSPHATE PHOSPHOHYDROLASE"/>
    <property type="match status" value="1"/>
</dbReference>
<dbReference type="InterPro" id="IPR000326">
    <property type="entry name" value="PAP2/HPO"/>
</dbReference>
<dbReference type="SUPFAM" id="SSF48317">
    <property type="entry name" value="Acid phosphatase/Vanadium-dependent haloperoxidase"/>
    <property type="match status" value="1"/>
</dbReference>
<name>A0A1V9EHD9_9BACT</name>
<feature type="domain" description="Phosphatidic acid phosphatase type 2/haloperoxidase" evidence="1">
    <location>
        <begin position="51"/>
        <end position="162"/>
    </location>
</feature>